<evidence type="ECO:0000313" key="2">
    <source>
        <dbReference type="EMBL" id="KAF9591552.1"/>
    </source>
</evidence>
<comment type="caution">
    <text evidence="2">The sequence shown here is derived from an EMBL/GenBank/DDBJ whole genome shotgun (WGS) entry which is preliminary data.</text>
</comment>
<evidence type="ECO:0000259" key="1">
    <source>
        <dbReference type="Pfam" id="PF12697"/>
    </source>
</evidence>
<dbReference type="InterPro" id="IPR000073">
    <property type="entry name" value="AB_hydrolase_1"/>
</dbReference>
<accession>A0A835H4J8</accession>
<dbReference type="EMBL" id="JADFTS010000008">
    <property type="protein sequence ID" value="KAF9591552.1"/>
    <property type="molecule type" value="Genomic_DNA"/>
</dbReference>
<dbReference type="Gene3D" id="3.40.50.1820">
    <property type="entry name" value="alpha/beta hydrolase"/>
    <property type="match status" value="1"/>
</dbReference>
<proteinExistence type="predicted"/>
<dbReference type="AlphaFoldDB" id="A0A835H4J8"/>
<sequence>MKKHQYLLTQKKLKQEDGAQGGLIFSFLSVWKWSSVVLVGHDDGGLLALKAAQRAQESVNPVHVDIKGVVLLSVSFSREVVPAFARILLRTSLGKKHLVRPLLQTEITQVVNRRAWHDATKLTTEVLNLYKAPLCVEGWDEALHEIGRLSYETILLSQTAEALLKSMKELPVLVVAGAEDGLVSLKSAQVMASKLVNSRLVAVSGCGHLPHEECPNALLAALLPFLAKIVSLPDHHHILQRQ</sequence>
<reference evidence="2 3" key="1">
    <citation type="submission" date="2020-10" db="EMBL/GenBank/DDBJ databases">
        <title>The Coptis chinensis genome and diversification of protoberbering-type alkaloids.</title>
        <authorList>
            <person name="Wang B."/>
            <person name="Shu S."/>
            <person name="Song C."/>
            <person name="Liu Y."/>
        </authorList>
    </citation>
    <scope>NUCLEOTIDE SEQUENCE [LARGE SCALE GENOMIC DNA]</scope>
    <source>
        <strain evidence="2">HL-2020</strain>
        <tissue evidence="2">Leaf</tissue>
    </source>
</reference>
<dbReference type="SUPFAM" id="SSF53474">
    <property type="entry name" value="alpha/beta-Hydrolases"/>
    <property type="match status" value="1"/>
</dbReference>
<keyword evidence="3" id="KW-1185">Reference proteome</keyword>
<evidence type="ECO:0000313" key="3">
    <source>
        <dbReference type="Proteomes" id="UP000631114"/>
    </source>
</evidence>
<dbReference type="Proteomes" id="UP000631114">
    <property type="component" value="Unassembled WGS sequence"/>
</dbReference>
<name>A0A835H4J8_9MAGN</name>
<dbReference type="OrthoDB" id="19657at2759"/>
<dbReference type="PANTHER" id="PTHR43689">
    <property type="entry name" value="HYDROLASE"/>
    <property type="match status" value="1"/>
</dbReference>
<feature type="domain" description="AB hydrolase-1" evidence="1">
    <location>
        <begin position="36"/>
        <end position="221"/>
    </location>
</feature>
<organism evidence="2 3">
    <name type="scientific">Coptis chinensis</name>
    <dbReference type="NCBI Taxonomy" id="261450"/>
    <lineage>
        <taxon>Eukaryota</taxon>
        <taxon>Viridiplantae</taxon>
        <taxon>Streptophyta</taxon>
        <taxon>Embryophyta</taxon>
        <taxon>Tracheophyta</taxon>
        <taxon>Spermatophyta</taxon>
        <taxon>Magnoliopsida</taxon>
        <taxon>Ranunculales</taxon>
        <taxon>Ranunculaceae</taxon>
        <taxon>Coptidoideae</taxon>
        <taxon>Coptis</taxon>
    </lineage>
</organism>
<gene>
    <name evidence="2" type="ORF">IFM89_004606</name>
</gene>
<dbReference type="Pfam" id="PF12697">
    <property type="entry name" value="Abhydrolase_6"/>
    <property type="match status" value="1"/>
</dbReference>
<dbReference type="PANTHER" id="PTHR43689:SF8">
    <property type="entry name" value="ALPHA_BETA-HYDROLASES SUPERFAMILY PROTEIN"/>
    <property type="match status" value="1"/>
</dbReference>
<dbReference type="InterPro" id="IPR029058">
    <property type="entry name" value="AB_hydrolase_fold"/>
</dbReference>
<protein>
    <recommendedName>
        <fullName evidence="1">AB hydrolase-1 domain-containing protein</fullName>
    </recommendedName>
</protein>